<organism evidence="1 2">
    <name type="scientific">Danaus chrysippus</name>
    <name type="common">African queen</name>
    <dbReference type="NCBI Taxonomy" id="151541"/>
    <lineage>
        <taxon>Eukaryota</taxon>
        <taxon>Metazoa</taxon>
        <taxon>Ecdysozoa</taxon>
        <taxon>Arthropoda</taxon>
        <taxon>Hexapoda</taxon>
        <taxon>Insecta</taxon>
        <taxon>Pterygota</taxon>
        <taxon>Neoptera</taxon>
        <taxon>Endopterygota</taxon>
        <taxon>Lepidoptera</taxon>
        <taxon>Glossata</taxon>
        <taxon>Ditrysia</taxon>
        <taxon>Papilionoidea</taxon>
        <taxon>Nymphalidae</taxon>
        <taxon>Danainae</taxon>
        <taxon>Danaini</taxon>
        <taxon>Danaina</taxon>
        <taxon>Danaus</taxon>
        <taxon>Anosia</taxon>
    </lineage>
</organism>
<gene>
    <name evidence="1" type="ORF">DCHRY22_LOCUS3087</name>
</gene>
<name>A0A8J2VRA2_9NEOP</name>
<dbReference type="AlphaFoldDB" id="A0A8J2VRA2"/>
<keyword evidence="2" id="KW-1185">Reference proteome</keyword>
<protein>
    <submittedName>
        <fullName evidence="1">(African queen) hypothetical protein</fullName>
    </submittedName>
</protein>
<accession>A0A8J2VRA2</accession>
<evidence type="ECO:0000313" key="2">
    <source>
        <dbReference type="Proteomes" id="UP000789524"/>
    </source>
</evidence>
<sequence>MHVYDRRTYYRSPKTCARTSLRFTTSLNPVSRICQVATRPTLPSLPFPSLHRYNPFANLSPILCQFGISQTIETNEGTATYTLIKMLILKPKRT</sequence>
<evidence type="ECO:0000313" key="1">
    <source>
        <dbReference type="EMBL" id="CAG9561606.1"/>
    </source>
</evidence>
<proteinExistence type="predicted"/>
<comment type="caution">
    <text evidence="1">The sequence shown here is derived from an EMBL/GenBank/DDBJ whole genome shotgun (WGS) entry which is preliminary data.</text>
</comment>
<dbReference type="EMBL" id="CAKASE010000047">
    <property type="protein sequence ID" value="CAG9561606.1"/>
    <property type="molecule type" value="Genomic_DNA"/>
</dbReference>
<reference evidence="1" key="1">
    <citation type="submission" date="2021-09" db="EMBL/GenBank/DDBJ databases">
        <authorList>
            <person name="Martin H S."/>
        </authorList>
    </citation>
    <scope>NUCLEOTIDE SEQUENCE</scope>
</reference>
<dbReference type="Proteomes" id="UP000789524">
    <property type="component" value="Unassembled WGS sequence"/>
</dbReference>